<protein>
    <submittedName>
        <fullName evidence="1">Uncharacterized protein</fullName>
    </submittedName>
</protein>
<keyword evidence="2" id="KW-1185">Reference proteome</keyword>
<name>A0A6V7GUY8_9HYME</name>
<evidence type="ECO:0000313" key="1">
    <source>
        <dbReference type="EMBL" id="CAD1469442.1"/>
    </source>
</evidence>
<reference evidence="1" key="1">
    <citation type="submission" date="2020-07" db="EMBL/GenBank/DDBJ databases">
        <authorList>
            <person name="Nazaruddin N."/>
        </authorList>
    </citation>
    <scope>NUCLEOTIDE SEQUENCE</scope>
</reference>
<comment type="caution">
    <text evidence="1">The sequence shown here is derived from an EMBL/GenBank/DDBJ whole genome shotgun (WGS) entry which is preliminary data.</text>
</comment>
<proteinExistence type="predicted"/>
<dbReference type="AlphaFoldDB" id="A0A6V7GUY8"/>
<sequence length="84" mass="10185">IKSLYFNSNWSVCTVGMKWVFTTFQQRSITLSRKQSNGRSLWYRIATVTGHDLWLENVRGNRYSRRNLYMTTIDPDMIQIWIFW</sequence>
<gene>
    <name evidence="1" type="ORF">MHI_LOCUS126164</name>
</gene>
<accession>A0A6V7GUY8</accession>
<dbReference type="EMBL" id="CAJDYZ010002447">
    <property type="protein sequence ID" value="CAD1469442.1"/>
    <property type="molecule type" value="Genomic_DNA"/>
</dbReference>
<evidence type="ECO:0000313" key="2">
    <source>
        <dbReference type="Proteomes" id="UP000752696"/>
    </source>
</evidence>
<dbReference type="Proteomes" id="UP000752696">
    <property type="component" value="Unassembled WGS sequence"/>
</dbReference>
<organism evidence="1 2">
    <name type="scientific">Heterotrigona itama</name>
    <dbReference type="NCBI Taxonomy" id="395501"/>
    <lineage>
        <taxon>Eukaryota</taxon>
        <taxon>Metazoa</taxon>
        <taxon>Ecdysozoa</taxon>
        <taxon>Arthropoda</taxon>
        <taxon>Hexapoda</taxon>
        <taxon>Insecta</taxon>
        <taxon>Pterygota</taxon>
        <taxon>Neoptera</taxon>
        <taxon>Endopterygota</taxon>
        <taxon>Hymenoptera</taxon>
        <taxon>Apocrita</taxon>
        <taxon>Aculeata</taxon>
        <taxon>Apoidea</taxon>
        <taxon>Anthophila</taxon>
        <taxon>Apidae</taxon>
        <taxon>Heterotrigona</taxon>
    </lineage>
</organism>
<feature type="non-terminal residue" evidence="1">
    <location>
        <position position="1"/>
    </location>
</feature>